<feature type="compositionally biased region" description="Low complexity" evidence="1">
    <location>
        <begin position="50"/>
        <end position="64"/>
    </location>
</feature>
<dbReference type="Proteomes" id="UP000280197">
    <property type="component" value="Chromosome"/>
</dbReference>
<organism evidence="2 3">
    <name type="scientific">Streptomyces aquilus</name>
    <dbReference type="NCBI Taxonomy" id="2548456"/>
    <lineage>
        <taxon>Bacteria</taxon>
        <taxon>Bacillati</taxon>
        <taxon>Actinomycetota</taxon>
        <taxon>Actinomycetes</taxon>
        <taxon>Kitasatosporales</taxon>
        <taxon>Streptomycetaceae</taxon>
        <taxon>Streptomyces</taxon>
    </lineage>
</organism>
<reference evidence="2 3" key="1">
    <citation type="submission" date="2018-12" db="EMBL/GenBank/DDBJ databases">
        <authorList>
            <person name="Li K."/>
        </authorList>
    </citation>
    <scope>NUCLEOTIDE SEQUENCE [LARGE SCALE GENOMIC DNA]</scope>
    <source>
        <strain evidence="3">CR22</strain>
    </source>
</reference>
<keyword evidence="3" id="KW-1185">Reference proteome</keyword>
<dbReference type="KEGG" id="saqu:EJC51_08905"/>
<dbReference type="RefSeq" id="WP_126270570.1">
    <property type="nucleotide sequence ID" value="NZ_CP034463.1"/>
</dbReference>
<evidence type="ECO:0000313" key="3">
    <source>
        <dbReference type="Proteomes" id="UP000280197"/>
    </source>
</evidence>
<dbReference type="AlphaFoldDB" id="A0A3S9HVU0"/>
<sequence>MRRRPPGAGIAPRHLAGWLFADLFLVLFLVVLGMIASDGTGAAGAKKSPKPSSSPSSSASPSPSRTAKGPTGLDPKRHTFAVSLSSGATGRAAGKGNLNAADRKKIIAALDKEIRASGDGRRIGMVITFGVAPQSMLGAATDLAEDVNATLKSRRPQAFCGGNVGTRPFWSGGSADRVEIELYYINACEGQG</sequence>
<evidence type="ECO:0000313" key="2">
    <source>
        <dbReference type="EMBL" id="AZP16220.1"/>
    </source>
</evidence>
<feature type="region of interest" description="Disordered" evidence="1">
    <location>
        <begin position="41"/>
        <end position="77"/>
    </location>
</feature>
<proteinExistence type="predicted"/>
<name>A0A3S9HVU0_9ACTN</name>
<accession>A0A3S9HVU0</accession>
<gene>
    <name evidence="2" type="ORF">EJC51_08905</name>
</gene>
<dbReference type="EMBL" id="CP034463">
    <property type="protein sequence ID" value="AZP16220.1"/>
    <property type="molecule type" value="Genomic_DNA"/>
</dbReference>
<evidence type="ECO:0000256" key="1">
    <source>
        <dbReference type="SAM" id="MobiDB-lite"/>
    </source>
</evidence>
<protein>
    <submittedName>
        <fullName evidence="2">Uncharacterized protein</fullName>
    </submittedName>
</protein>